<dbReference type="Proteomes" id="UP000030588">
    <property type="component" value="Unassembled WGS sequence"/>
</dbReference>
<keyword evidence="4" id="KW-1185">Reference proteome</keyword>
<proteinExistence type="predicted"/>
<dbReference type="Proteomes" id="UP000476934">
    <property type="component" value="Unassembled WGS sequence"/>
</dbReference>
<sequence length="96" mass="11449">MEHGDIVIYFNHSVSKSDINKLKKLSKFTYKGSGVEVVYNAQIKEPIVVIAWKKMMKLQTFDEKKIKLNNLCMIIFIRDRRSFLLNTKLNRYQFLF</sequence>
<evidence type="ECO:0000313" key="3">
    <source>
        <dbReference type="Proteomes" id="UP000030588"/>
    </source>
</evidence>
<protein>
    <submittedName>
        <fullName evidence="2">DUF3105 domain-containing protein</fullName>
    </submittedName>
</protein>
<evidence type="ECO:0000313" key="2">
    <source>
        <dbReference type="EMBL" id="NEY18960.1"/>
    </source>
</evidence>
<evidence type="ECO:0000313" key="4">
    <source>
        <dbReference type="Proteomes" id="UP000476934"/>
    </source>
</evidence>
<dbReference type="OrthoDB" id="9809840at2"/>
<dbReference type="AlphaFoldDB" id="A0A0A6VGE9"/>
<reference evidence="2 4" key="3">
    <citation type="submission" date="2020-03" db="EMBL/GenBank/DDBJ databases">
        <title>Bacillus aquiflavi sp. nov., isolated from yellow water of strong flavor Chinese baijiu in Yibin region of China.</title>
        <authorList>
            <person name="Xie J."/>
        </authorList>
    </citation>
    <scope>NUCLEOTIDE SEQUENCE [LARGE SCALE GENOMIC DNA]</scope>
    <source>
        <strain evidence="2 4">Gsoil 114</strain>
    </source>
</reference>
<comment type="caution">
    <text evidence="1">The sequence shown here is derived from an EMBL/GenBank/DDBJ whole genome shotgun (WGS) entry which is preliminary data.</text>
</comment>
<gene>
    <name evidence="2" type="ORF">G4D61_03115</name>
    <name evidence="1" type="ORF">NG54_02255</name>
</gene>
<organism evidence="1 3">
    <name type="scientific">Heyndrickxia ginsengihumi</name>
    <dbReference type="NCBI Taxonomy" id="363870"/>
    <lineage>
        <taxon>Bacteria</taxon>
        <taxon>Bacillati</taxon>
        <taxon>Bacillota</taxon>
        <taxon>Bacilli</taxon>
        <taxon>Bacillales</taxon>
        <taxon>Bacillaceae</taxon>
        <taxon>Heyndrickxia</taxon>
    </lineage>
</organism>
<name>A0A0A6VGE9_9BACI</name>
<accession>A0A0A6VGE9</accession>
<evidence type="ECO:0000313" key="1">
    <source>
        <dbReference type="EMBL" id="KHD86661.1"/>
    </source>
</evidence>
<reference evidence="2" key="2">
    <citation type="submission" date="2020-02" db="EMBL/GenBank/DDBJ databases">
        <authorList>
            <person name="Feng H."/>
        </authorList>
    </citation>
    <scope>NUCLEOTIDE SEQUENCE [LARGE SCALE GENOMIC DNA]</scope>
    <source>
        <strain evidence="2">Gsoil 114</strain>
    </source>
</reference>
<dbReference type="EMBL" id="JAAIWK010000003">
    <property type="protein sequence ID" value="NEY18960.1"/>
    <property type="molecule type" value="Genomic_DNA"/>
</dbReference>
<dbReference type="RefSeq" id="WP_025729584.1">
    <property type="nucleotide sequence ID" value="NZ_JBCNGA010000100.1"/>
</dbReference>
<dbReference type="EMBL" id="JRUN01000003">
    <property type="protein sequence ID" value="KHD86661.1"/>
    <property type="molecule type" value="Genomic_DNA"/>
</dbReference>
<reference evidence="1 3" key="1">
    <citation type="submission" date="2014-10" db="EMBL/GenBank/DDBJ databases">
        <title>Draft genome of phytase producing Bacillus ginsengihumi strain M2.11.</title>
        <authorList>
            <person name="Toymentseva A."/>
            <person name="Boulygina E.A."/>
            <person name="Kazakov S.V."/>
            <person name="Kayumov I."/>
            <person name="Suleimanova A.D."/>
            <person name="Mardanova A.M."/>
            <person name="Maria S.N."/>
            <person name="Sergey M.Y."/>
            <person name="Sharipova M.R."/>
        </authorList>
    </citation>
    <scope>NUCLEOTIDE SEQUENCE [LARGE SCALE GENOMIC DNA]</scope>
    <source>
        <strain evidence="1 3">M2.11</strain>
    </source>
</reference>
<dbReference type="Pfam" id="PF11303">
    <property type="entry name" value="DUF3105"/>
    <property type="match status" value="1"/>
</dbReference>
<dbReference type="InterPro" id="IPR021454">
    <property type="entry name" value="DUF3105"/>
</dbReference>